<dbReference type="Proteomes" id="UP000183107">
    <property type="component" value="Unassembled WGS sequence"/>
</dbReference>
<dbReference type="RefSeq" id="WP_074794112.1">
    <property type="nucleotide sequence ID" value="NZ_FOVJ01000001.1"/>
</dbReference>
<sequence>MKLLSMSVKQSLATTLALASTAVFSVAGVAYAQYGDNTSDQGSSAGQSGQSAGQGSSQKPQDGGPFPYDILEEPVDTGYVDQEKRNKRNIDPASPSKEDHVPDFPVDKEGKPLKDPKYEQGGPIGPN</sequence>
<dbReference type="AlphaFoldDB" id="A0A1I4Y1X1"/>
<gene>
    <name evidence="3" type="ORF">SAMN05216386_0459</name>
</gene>
<keyword evidence="4" id="KW-1185">Reference proteome</keyword>
<proteinExistence type="predicted"/>
<protein>
    <submittedName>
        <fullName evidence="3">Uncharacterized protein</fullName>
    </submittedName>
</protein>
<evidence type="ECO:0000256" key="1">
    <source>
        <dbReference type="SAM" id="MobiDB-lite"/>
    </source>
</evidence>
<evidence type="ECO:0000313" key="3">
    <source>
        <dbReference type="EMBL" id="SFN32047.1"/>
    </source>
</evidence>
<evidence type="ECO:0000256" key="2">
    <source>
        <dbReference type="SAM" id="SignalP"/>
    </source>
</evidence>
<feature type="signal peptide" evidence="2">
    <location>
        <begin position="1"/>
        <end position="32"/>
    </location>
</feature>
<name>A0A1I4Y1X1_9PROT</name>
<feature type="chain" id="PRO_5010191214" evidence="2">
    <location>
        <begin position="33"/>
        <end position="127"/>
    </location>
</feature>
<reference evidence="4" key="1">
    <citation type="submission" date="2016-10" db="EMBL/GenBank/DDBJ databases">
        <authorList>
            <person name="Varghese N."/>
        </authorList>
    </citation>
    <scope>NUCLEOTIDE SEQUENCE [LARGE SCALE GENOMIC DNA]</scope>
    <source>
        <strain evidence="4">Nsp8</strain>
    </source>
</reference>
<dbReference type="OrthoDB" id="8566095at2"/>
<accession>A0A1I4Y1X1</accession>
<dbReference type="EMBL" id="FOVJ01000001">
    <property type="protein sequence ID" value="SFN32047.1"/>
    <property type="molecule type" value="Genomic_DNA"/>
</dbReference>
<evidence type="ECO:0000313" key="4">
    <source>
        <dbReference type="Proteomes" id="UP000183107"/>
    </source>
</evidence>
<feature type="compositionally biased region" description="Low complexity" evidence="1">
    <location>
        <begin position="41"/>
        <end position="58"/>
    </location>
</feature>
<feature type="compositionally biased region" description="Basic and acidic residues" evidence="1">
    <location>
        <begin position="81"/>
        <end position="118"/>
    </location>
</feature>
<keyword evidence="2" id="KW-0732">Signal</keyword>
<organism evidence="3 4">
    <name type="scientific">Nitrosospira briensis</name>
    <dbReference type="NCBI Taxonomy" id="35799"/>
    <lineage>
        <taxon>Bacteria</taxon>
        <taxon>Pseudomonadati</taxon>
        <taxon>Pseudomonadota</taxon>
        <taxon>Betaproteobacteria</taxon>
        <taxon>Nitrosomonadales</taxon>
        <taxon>Nitrosomonadaceae</taxon>
        <taxon>Nitrosospira</taxon>
    </lineage>
</organism>
<feature type="region of interest" description="Disordered" evidence="1">
    <location>
        <begin position="34"/>
        <end position="127"/>
    </location>
</feature>